<reference evidence="2" key="1">
    <citation type="submission" date="2021-03" db="EMBL/GenBank/DDBJ databases">
        <title>Draft genome sequence of rust myrtle Austropuccinia psidii MF-1, a brazilian biotype.</title>
        <authorList>
            <person name="Quecine M.C."/>
            <person name="Pachon D.M.R."/>
            <person name="Bonatelli M.L."/>
            <person name="Correr F.H."/>
            <person name="Franceschini L.M."/>
            <person name="Leite T.F."/>
            <person name="Margarido G.R.A."/>
            <person name="Almeida C.A."/>
            <person name="Ferrarezi J.A."/>
            <person name="Labate C.A."/>
        </authorList>
    </citation>
    <scope>NUCLEOTIDE SEQUENCE</scope>
    <source>
        <strain evidence="2">MF-1</strain>
    </source>
</reference>
<dbReference type="Proteomes" id="UP000765509">
    <property type="component" value="Unassembled WGS sequence"/>
</dbReference>
<dbReference type="AlphaFoldDB" id="A0A9Q3HIQ8"/>
<dbReference type="EMBL" id="AVOT02019337">
    <property type="protein sequence ID" value="MBW0506831.1"/>
    <property type="molecule type" value="Genomic_DNA"/>
</dbReference>
<gene>
    <name evidence="2" type="ORF">O181_046546</name>
</gene>
<keyword evidence="3" id="KW-1185">Reference proteome</keyword>
<evidence type="ECO:0000256" key="1">
    <source>
        <dbReference type="SAM" id="MobiDB-lite"/>
    </source>
</evidence>
<name>A0A9Q3HIQ8_9BASI</name>
<evidence type="ECO:0000313" key="3">
    <source>
        <dbReference type="Proteomes" id="UP000765509"/>
    </source>
</evidence>
<evidence type="ECO:0000313" key="2">
    <source>
        <dbReference type="EMBL" id="MBW0506831.1"/>
    </source>
</evidence>
<organism evidence="2 3">
    <name type="scientific">Austropuccinia psidii MF-1</name>
    <dbReference type="NCBI Taxonomy" id="1389203"/>
    <lineage>
        <taxon>Eukaryota</taxon>
        <taxon>Fungi</taxon>
        <taxon>Dikarya</taxon>
        <taxon>Basidiomycota</taxon>
        <taxon>Pucciniomycotina</taxon>
        <taxon>Pucciniomycetes</taxon>
        <taxon>Pucciniales</taxon>
        <taxon>Sphaerophragmiaceae</taxon>
        <taxon>Austropuccinia</taxon>
    </lineage>
</organism>
<feature type="region of interest" description="Disordered" evidence="1">
    <location>
        <begin position="54"/>
        <end position="100"/>
    </location>
</feature>
<dbReference type="OrthoDB" id="2505776at2759"/>
<feature type="compositionally biased region" description="Basic and acidic residues" evidence="1">
    <location>
        <begin position="62"/>
        <end position="79"/>
    </location>
</feature>
<protein>
    <submittedName>
        <fullName evidence="2">Uncharacterized protein</fullName>
    </submittedName>
</protein>
<accession>A0A9Q3HIQ8</accession>
<sequence length="100" mass="11215">MHAMNFCTCTSFRKNSVTCANGQTVHGIFLDPSTQRTHWPKDSSKKAELAFNNVSPPISLHPNEDLTKQSSIDHEESNENSHTTPPRNEKSIKSTIISMF</sequence>
<comment type="caution">
    <text evidence="2">The sequence shown here is derived from an EMBL/GenBank/DDBJ whole genome shotgun (WGS) entry which is preliminary data.</text>
</comment>
<proteinExistence type="predicted"/>